<accession>A0A0E0LHI1</accession>
<reference evidence="3" key="1">
    <citation type="submission" date="2015-04" db="UniProtKB">
        <authorList>
            <consortium name="EnsemblPlants"/>
        </authorList>
    </citation>
    <scope>IDENTIFICATION</scope>
</reference>
<organism evidence="3">
    <name type="scientific">Oryza punctata</name>
    <name type="common">Red rice</name>
    <dbReference type="NCBI Taxonomy" id="4537"/>
    <lineage>
        <taxon>Eukaryota</taxon>
        <taxon>Viridiplantae</taxon>
        <taxon>Streptophyta</taxon>
        <taxon>Embryophyta</taxon>
        <taxon>Tracheophyta</taxon>
        <taxon>Spermatophyta</taxon>
        <taxon>Magnoliopsida</taxon>
        <taxon>Liliopsida</taxon>
        <taxon>Poales</taxon>
        <taxon>Poaceae</taxon>
        <taxon>BOP clade</taxon>
        <taxon>Oryzoideae</taxon>
        <taxon>Oryzeae</taxon>
        <taxon>Oryzinae</taxon>
        <taxon>Oryza</taxon>
    </lineage>
</organism>
<dbReference type="OMA" id="DEGQNIP"/>
<sequence length="130" mass="14493">MTSTTTRLSSSSTPSTTFRAPALIHMPPPAFPGAAGRRRPPPPQRRPPSARTGIFVWKVCVFISIVIMLSSMIYFTVHPTPGRSVVDERMDVRIMSSSLIVFVVVWMVLSYFSWADTCLCLDDEGQNIPY</sequence>
<dbReference type="HOGENOM" id="CLU_141292_0_0_1"/>
<protein>
    <submittedName>
        <fullName evidence="3">Uncharacterized protein</fullName>
    </submittedName>
</protein>
<reference evidence="3" key="2">
    <citation type="submission" date="2018-05" db="EMBL/GenBank/DDBJ databases">
        <title>OpunRS2 (Oryza punctata Reference Sequence Version 2).</title>
        <authorList>
            <person name="Zhang J."/>
            <person name="Kudrna D."/>
            <person name="Lee S."/>
            <person name="Talag J."/>
            <person name="Welchert J."/>
            <person name="Wing R.A."/>
        </authorList>
    </citation>
    <scope>NUCLEOTIDE SEQUENCE [LARGE SCALE GENOMIC DNA]</scope>
</reference>
<name>A0A0E0LHI1_ORYPU</name>
<dbReference type="EnsemblPlants" id="OPUNC07G04040.1">
    <property type="protein sequence ID" value="OPUNC07G04040.1"/>
    <property type="gene ID" value="OPUNC07G04040"/>
</dbReference>
<feature type="transmembrane region" description="Helical" evidence="2">
    <location>
        <begin position="94"/>
        <end position="114"/>
    </location>
</feature>
<dbReference type="AlphaFoldDB" id="A0A0E0LHI1"/>
<keyword evidence="2" id="KW-0472">Membrane</keyword>
<evidence type="ECO:0000256" key="2">
    <source>
        <dbReference type="SAM" id="Phobius"/>
    </source>
</evidence>
<keyword evidence="2" id="KW-0812">Transmembrane</keyword>
<feature type="transmembrane region" description="Helical" evidence="2">
    <location>
        <begin position="55"/>
        <end position="74"/>
    </location>
</feature>
<feature type="compositionally biased region" description="Low complexity" evidence="1">
    <location>
        <begin position="1"/>
        <end position="17"/>
    </location>
</feature>
<keyword evidence="2" id="KW-1133">Transmembrane helix</keyword>
<keyword evidence="4" id="KW-1185">Reference proteome</keyword>
<evidence type="ECO:0000313" key="4">
    <source>
        <dbReference type="Proteomes" id="UP000026962"/>
    </source>
</evidence>
<dbReference type="Gramene" id="OPUNC07G04040.1">
    <property type="protein sequence ID" value="OPUNC07G04040.1"/>
    <property type="gene ID" value="OPUNC07G04040"/>
</dbReference>
<feature type="region of interest" description="Disordered" evidence="1">
    <location>
        <begin position="1"/>
        <end position="50"/>
    </location>
</feature>
<proteinExistence type="predicted"/>
<dbReference type="Proteomes" id="UP000026962">
    <property type="component" value="Chromosome 7"/>
</dbReference>
<evidence type="ECO:0000256" key="1">
    <source>
        <dbReference type="SAM" id="MobiDB-lite"/>
    </source>
</evidence>
<evidence type="ECO:0000313" key="3">
    <source>
        <dbReference type="EnsemblPlants" id="OPUNC07G04040.1"/>
    </source>
</evidence>